<dbReference type="RefSeq" id="XP_048127311.1">
    <property type="nucleotide sequence ID" value="XM_048271354.1"/>
</dbReference>
<dbReference type="Pfam" id="PF13041">
    <property type="entry name" value="PPR_2"/>
    <property type="match status" value="3"/>
</dbReference>
<dbReference type="NCBIfam" id="TIGR00756">
    <property type="entry name" value="PPR"/>
    <property type="match status" value="4"/>
</dbReference>
<reference evidence="3 4" key="1">
    <citation type="submission" date="2025-05" db="UniProtKB">
        <authorList>
            <consortium name="RefSeq"/>
        </authorList>
    </citation>
    <scope>NUCLEOTIDE SEQUENCE [LARGE SCALE GENOMIC DNA]</scope>
    <source>
        <tissue evidence="4 5">Leaf</tissue>
    </source>
</reference>
<gene>
    <name evidence="4 5 6 7 8" type="primary">LOC115728216</name>
</gene>
<dbReference type="RefSeq" id="XP_048127309.1">
    <property type="nucleotide sequence ID" value="XM_048271352.1"/>
</dbReference>
<sequence>MFPCISRPLARLPAKTILRILKASSFRAIPTCKLHTHHSFDEIPHRDLRSVNSLLASRVRCGDAAGAWDLFLCLHRSRTDLDAYTFTPALSACSALPHPQRGRLVHGLMIKMGVDSGTISRTALMDVYSKYGRLNESVKVFGEMEFKDVVSWNALLSSFLRHGLANCALDVFEDMRKENVEISEFTLCSMLKACALLEACSQGKQVHGMVVVIGRDLVVLSTALIDFYSSMGHIEEALKVYNCVDRSENVMRNAMISGCVRNLKYKEAFSIMSSMKPNVIALTSALAACSENSDLWIGKQIHCVAIRFGFTSDTQLCNVLLDTYAKCGKVGHAKTLFDSILGKDVVSWTTMIDAHGINGNGLEAFMLFNKMGELRSEVTPNHVTLLAVLSACGHSGLVDQGRASINLARDKYGLNAGPEHYACFMDSLGRAGRIEDAWCVFHEMVEGKCRPNTAVWAALLNACSLNRDFSRGERAAKQLLELEPDKAGNYVLVSNFYAAFGMWDSLVAVRNEMKKKGLVKESGSSWVTANPP</sequence>
<evidence type="ECO:0000313" key="7">
    <source>
        <dbReference type="RefSeq" id="XP_048127311.1"/>
    </source>
</evidence>
<evidence type="ECO:0000256" key="1">
    <source>
        <dbReference type="ARBA" id="ARBA00022737"/>
    </source>
</evidence>
<dbReference type="GeneID" id="115728216"/>
<dbReference type="RefSeq" id="XP_030514414.2">
    <property type="nucleotide sequence ID" value="XM_030658554.2"/>
</dbReference>
<dbReference type="KEGG" id="rarg:115728216"/>
<dbReference type="Pfam" id="PF01535">
    <property type="entry name" value="PPR"/>
    <property type="match status" value="2"/>
</dbReference>
<dbReference type="PANTHER" id="PTHR47926">
    <property type="entry name" value="PENTATRICOPEPTIDE REPEAT-CONTAINING PROTEIN"/>
    <property type="match status" value="1"/>
</dbReference>
<keyword evidence="1" id="KW-0677">Repeat</keyword>
<evidence type="ECO:0000313" key="6">
    <source>
        <dbReference type="RefSeq" id="XP_048127309.1"/>
    </source>
</evidence>
<dbReference type="InterPro" id="IPR011990">
    <property type="entry name" value="TPR-like_helical_dom_sf"/>
</dbReference>
<organism evidence="3 4">
    <name type="scientific">Rhodamnia argentea</name>
    <dbReference type="NCBI Taxonomy" id="178133"/>
    <lineage>
        <taxon>Eukaryota</taxon>
        <taxon>Viridiplantae</taxon>
        <taxon>Streptophyta</taxon>
        <taxon>Embryophyta</taxon>
        <taxon>Tracheophyta</taxon>
        <taxon>Spermatophyta</taxon>
        <taxon>Magnoliopsida</taxon>
        <taxon>eudicotyledons</taxon>
        <taxon>Gunneridae</taxon>
        <taxon>Pentapetalae</taxon>
        <taxon>rosids</taxon>
        <taxon>malvids</taxon>
        <taxon>Myrtales</taxon>
        <taxon>Myrtaceae</taxon>
        <taxon>Myrtoideae</taxon>
        <taxon>Myrteae</taxon>
        <taxon>Australasian group</taxon>
        <taxon>Rhodamnia</taxon>
    </lineage>
</organism>
<proteinExistence type="predicted"/>
<dbReference type="Gene3D" id="1.25.40.10">
    <property type="entry name" value="Tetratricopeptide repeat domain"/>
    <property type="match status" value="4"/>
</dbReference>
<dbReference type="InterPro" id="IPR002885">
    <property type="entry name" value="PPR_rpt"/>
</dbReference>
<dbReference type="InterPro" id="IPR046848">
    <property type="entry name" value="E_motif"/>
</dbReference>
<keyword evidence="3" id="KW-1185">Reference proteome</keyword>
<dbReference type="InterPro" id="IPR046960">
    <property type="entry name" value="PPR_At4g14850-like_plant"/>
</dbReference>
<dbReference type="PROSITE" id="PS51375">
    <property type="entry name" value="PPR"/>
    <property type="match status" value="3"/>
</dbReference>
<evidence type="ECO:0000313" key="5">
    <source>
        <dbReference type="RefSeq" id="XP_030514414.2"/>
    </source>
</evidence>
<evidence type="ECO:0000313" key="3">
    <source>
        <dbReference type="Proteomes" id="UP000827889"/>
    </source>
</evidence>
<dbReference type="AlphaFoldDB" id="A0A8B8MWD3"/>
<accession>A0A8B8MWD3</accession>
<dbReference type="Proteomes" id="UP000827889">
    <property type="component" value="Chromosome 1"/>
</dbReference>
<name>A0A8B8MWD3_9MYRT</name>
<feature type="repeat" description="PPR" evidence="2">
    <location>
        <begin position="313"/>
        <end position="347"/>
    </location>
</feature>
<dbReference type="RefSeq" id="XP_048127313.1">
    <property type="nucleotide sequence ID" value="XM_048271356.1"/>
</dbReference>
<protein>
    <submittedName>
        <fullName evidence="4 5">Pentatricopeptide repeat-containing protein At5g66500, mitochondrial</fullName>
    </submittedName>
</protein>
<feature type="repeat" description="PPR" evidence="2">
    <location>
        <begin position="148"/>
        <end position="182"/>
    </location>
</feature>
<dbReference type="PANTHER" id="PTHR47926:SF347">
    <property type="entry name" value="PENTATRICOPEPTIDE REPEAT-CONTAINING PROTEIN"/>
    <property type="match status" value="1"/>
</dbReference>
<dbReference type="RefSeq" id="XP_030514413.2">
    <property type="nucleotide sequence ID" value="XM_030658553.2"/>
</dbReference>
<evidence type="ECO:0000313" key="8">
    <source>
        <dbReference type="RefSeq" id="XP_048127313.1"/>
    </source>
</evidence>
<evidence type="ECO:0000256" key="2">
    <source>
        <dbReference type="PROSITE-ProRule" id="PRU00708"/>
    </source>
</evidence>
<evidence type="ECO:0000313" key="4">
    <source>
        <dbReference type="RefSeq" id="XP_030514413.2"/>
    </source>
</evidence>
<dbReference type="Pfam" id="PF20431">
    <property type="entry name" value="E_motif"/>
    <property type="match status" value="1"/>
</dbReference>
<feature type="repeat" description="PPR" evidence="2">
    <location>
        <begin position="417"/>
        <end position="451"/>
    </location>
</feature>